<comment type="caution">
    <text evidence="1">The sequence shown here is derived from an EMBL/GenBank/DDBJ whole genome shotgun (WGS) entry which is preliminary data.</text>
</comment>
<proteinExistence type="predicted"/>
<accession>A0A5C4L6U4</accession>
<dbReference type="AlphaFoldDB" id="A0A5C4L6U4"/>
<evidence type="ECO:0000313" key="1">
    <source>
        <dbReference type="EMBL" id="TNC07100.1"/>
    </source>
</evidence>
<reference evidence="1 2" key="1">
    <citation type="submission" date="2019-06" db="EMBL/GenBank/DDBJ databases">
        <title>Genome of Methylobacterium sp. 17Sr1-39.</title>
        <authorList>
            <person name="Seo T."/>
        </authorList>
    </citation>
    <scope>NUCLEOTIDE SEQUENCE [LARGE SCALE GENOMIC DNA]</scope>
    <source>
        <strain evidence="1 2">17Sr1-39</strain>
    </source>
</reference>
<protein>
    <submittedName>
        <fullName evidence="1">Uncharacterized protein</fullName>
    </submittedName>
</protein>
<dbReference type="EMBL" id="VDDA01000042">
    <property type="protein sequence ID" value="TNC07100.1"/>
    <property type="molecule type" value="Genomic_DNA"/>
</dbReference>
<sequence length="78" mass="8043">MNALTPPAVAPGVQVQTPYGAKSFLWLERVDGQPIGALTLSDPWLPTYSADGLRVRVEAANAGPLTSAGFHVAAVQAG</sequence>
<gene>
    <name evidence="1" type="ORF">FF100_33545</name>
</gene>
<evidence type="ECO:0000313" key="2">
    <source>
        <dbReference type="Proteomes" id="UP000305267"/>
    </source>
</evidence>
<name>A0A5C4L6U4_9HYPH</name>
<keyword evidence="2" id="KW-1185">Reference proteome</keyword>
<dbReference type="Proteomes" id="UP000305267">
    <property type="component" value="Unassembled WGS sequence"/>
</dbReference>
<dbReference type="RefSeq" id="WP_139040356.1">
    <property type="nucleotide sequence ID" value="NZ_VDDA01000042.1"/>
</dbReference>
<organism evidence="1 2">
    <name type="scientific">Methylobacterium terricola</name>
    <dbReference type="NCBI Taxonomy" id="2583531"/>
    <lineage>
        <taxon>Bacteria</taxon>
        <taxon>Pseudomonadati</taxon>
        <taxon>Pseudomonadota</taxon>
        <taxon>Alphaproteobacteria</taxon>
        <taxon>Hyphomicrobiales</taxon>
        <taxon>Methylobacteriaceae</taxon>
        <taxon>Methylobacterium</taxon>
    </lineage>
</organism>